<evidence type="ECO:0000256" key="2">
    <source>
        <dbReference type="SAM" id="MobiDB-lite"/>
    </source>
</evidence>
<feature type="region of interest" description="Disordered" evidence="2">
    <location>
        <begin position="1"/>
        <end position="78"/>
    </location>
</feature>
<keyword evidence="1" id="KW-0175">Coiled coil</keyword>
<feature type="non-terminal residue" evidence="3">
    <location>
        <position position="320"/>
    </location>
</feature>
<comment type="caution">
    <text evidence="3">The sequence shown here is derived from an EMBL/GenBank/DDBJ whole genome shotgun (WGS) entry which is preliminary data.</text>
</comment>
<proteinExistence type="predicted"/>
<feature type="compositionally biased region" description="Polar residues" evidence="2">
    <location>
        <begin position="285"/>
        <end position="295"/>
    </location>
</feature>
<dbReference type="EMBL" id="QXFT01008993">
    <property type="protein sequence ID" value="KAE9263399.1"/>
    <property type="molecule type" value="Genomic_DNA"/>
</dbReference>
<organism evidence="3 4">
    <name type="scientific">Phytophthora rubi</name>
    <dbReference type="NCBI Taxonomy" id="129364"/>
    <lineage>
        <taxon>Eukaryota</taxon>
        <taxon>Sar</taxon>
        <taxon>Stramenopiles</taxon>
        <taxon>Oomycota</taxon>
        <taxon>Peronosporomycetes</taxon>
        <taxon>Peronosporales</taxon>
        <taxon>Peronosporaceae</taxon>
        <taxon>Phytophthora</taxon>
    </lineage>
</organism>
<dbReference type="Proteomes" id="UP000434957">
    <property type="component" value="Unassembled WGS sequence"/>
</dbReference>
<keyword evidence="4" id="KW-1185">Reference proteome</keyword>
<name>A0A6A4ASY2_9STRA</name>
<evidence type="ECO:0000256" key="1">
    <source>
        <dbReference type="SAM" id="Coils"/>
    </source>
</evidence>
<evidence type="ECO:0000313" key="4">
    <source>
        <dbReference type="Proteomes" id="UP000434957"/>
    </source>
</evidence>
<sequence length="320" mass="36091">MNSERDTKTVKTSQRRTRRKDRRPDTSSDDESSDDSYYSRRRERGRRRSSRRTSGRRRSTSRYSERSNRSGYSVKSTGSTVAAMEFMQNMEESMTEMKDSMASMEEKVTQVQKQSARVEDENVPPLIPSNVANFVPMSPEVVEALRAEAALNERQRMEAALGDCQAQLESEKNRQALEVAEEKARLESEGRRQALELEATRKELLALQEARERDREAAINVQKYYASQLKREATTQSNPRVEVPMPSQVPAQTAQTTADNHFAAQLQATLRNFQQAKVKNDAASRSRSATQVKTEQSSEKRGPPGRTPPGGSDPPKKDAG</sequence>
<feature type="compositionally biased region" description="Polar residues" evidence="2">
    <location>
        <begin position="249"/>
        <end position="259"/>
    </location>
</feature>
<gene>
    <name evidence="3" type="ORF">PR003_g33172</name>
</gene>
<reference evidence="3 4" key="1">
    <citation type="submission" date="2018-08" db="EMBL/GenBank/DDBJ databases">
        <title>Genomic investigation of the strawberry pathogen Phytophthora fragariae indicates pathogenicity is determined by transcriptional variation in three key races.</title>
        <authorList>
            <person name="Adams T.M."/>
            <person name="Armitage A.D."/>
            <person name="Sobczyk M.K."/>
            <person name="Bates H.J."/>
            <person name="Dunwell J.M."/>
            <person name="Nellist C.F."/>
            <person name="Harrison R.J."/>
        </authorList>
    </citation>
    <scope>NUCLEOTIDE SEQUENCE [LARGE SCALE GENOMIC DNA]</scope>
    <source>
        <strain evidence="3 4">SCRP333</strain>
    </source>
</reference>
<accession>A0A6A4ASY2</accession>
<evidence type="ECO:0000313" key="3">
    <source>
        <dbReference type="EMBL" id="KAE9263399.1"/>
    </source>
</evidence>
<feature type="coiled-coil region" evidence="1">
    <location>
        <begin position="87"/>
        <end position="121"/>
    </location>
</feature>
<feature type="coiled-coil region" evidence="1">
    <location>
        <begin position="147"/>
        <end position="217"/>
    </location>
</feature>
<feature type="region of interest" description="Disordered" evidence="2">
    <location>
        <begin position="230"/>
        <end position="260"/>
    </location>
</feature>
<protein>
    <submittedName>
        <fullName evidence="3">Uncharacterized protein</fullName>
    </submittedName>
</protein>
<feature type="compositionally biased region" description="Basic residues" evidence="2">
    <location>
        <begin position="39"/>
        <end position="60"/>
    </location>
</feature>
<feature type="region of interest" description="Disordered" evidence="2">
    <location>
        <begin position="276"/>
        <end position="320"/>
    </location>
</feature>
<dbReference type="AlphaFoldDB" id="A0A6A4ASY2"/>